<sequence>MSTKPPTIHPIVPIMNTKVKKKPLRLSMGLKEMATLSGLDSKSIAKIDPANPIITESRPESILF</sequence>
<organism evidence="1 2">
    <name type="scientific">Kaistella antarctica</name>
    <dbReference type="NCBI Taxonomy" id="266748"/>
    <lineage>
        <taxon>Bacteria</taxon>
        <taxon>Pseudomonadati</taxon>
        <taxon>Bacteroidota</taxon>
        <taxon>Flavobacteriia</taxon>
        <taxon>Flavobacteriales</taxon>
        <taxon>Weeksellaceae</taxon>
        <taxon>Chryseobacterium group</taxon>
        <taxon>Kaistella</taxon>
    </lineage>
</organism>
<accession>A0A3S4YP07</accession>
<dbReference type="KEGG" id="cant:NCTC13489_00041"/>
<dbReference type="Proteomes" id="UP000270036">
    <property type="component" value="Chromosome"/>
</dbReference>
<gene>
    <name evidence="1" type="ORF">NCTC13489_00041</name>
</gene>
<evidence type="ECO:0000313" key="2">
    <source>
        <dbReference type="Proteomes" id="UP000270036"/>
    </source>
</evidence>
<evidence type="ECO:0000313" key="1">
    <source>
        <dbReference type="EMBL" id="VEH94967.1"/>
    </source>
</evidence>
<name>A0A3S4YP07_9FLAO</name>
<protein>
    <submittedName>
        <fullName evidence="1">Uncharacterized protein</fullName>
    </submittedName>
</protein>
<reference evidence="1 2" key="1">
    <citation type="submission" date="2018-12" db="EMBL/GenBank/DDBJ databases">
        <authorList>
            <consortium name="Pathogen Informatics"/>
        </authorList>
    </citation>
    <scope>NUCLEOTIDE SEQUENCE [LARGE SCALE GENOMIC DNA]</scope>
    <source>
        <strain evidence="1 2">NCTC13489</strain>
    </source>
</reference>
<dbReference type="EMBL" id="LR134441">
    <property type="protein sequence ID" value="VEH94967.1"/>
    <property type="molecule type" value="Genomic_DNA"/>
</dbReference>
<proteinExistence type="predicted"/>
<dbReference type="AlphaFoldDB" id="A0A3S4YP07"/>